<dbReference type="Proteomes" id="UP000715095">
    <property type="component" value="Unassembled WGS sequence"/>
</dbReference>
<evidence type="ECO:0000313" key="3">
    <source>
        <dbReference type="Proteomes" id="UP000715095"/>
    </source>
</evidence>
<evidence type="ECO:0000259" key="1">
    <source>
        <dbReference type="Pfam" id="PF12696"/>
    </source>
</evidence>
<dbReference type="InterPro" id="IPR032689">
    <property type="entry name" value="TraG-D_C"/>
</dbReference>
<sequence length="261" mass="28683">GLISLRNHDKEHFGKMVTSLLPILSQLTSGKLGRLLSPPEDPDEQGTAIFRDTGDFIEKNAVVYMGLDSLSDNMVGSAIGSLMLADLTAAAGSIYNFKEERRIVNVFVDEAAECVNDSFIQLLNKGRGARFKLVVATQTISDFAARLGSMDKAMQVVGNLNNTISLRCIDEKTQQFVTRRFPKTKVKAIAIDQGLSTDADDPLPKGGRLGERLTEEEVDLFPSELLNMLPDLEFIANLSGGKVVKGRYPFLVQDRSEFKPQ</sequence>
<dbReference type="CDD" id="cd01127">
    <property type="entry name" value="TrwB_TraG_TraD_VirD4"/>
    <property type="match status" value="1"/>
</dbReference>
<feature type="non-terminal residue" evidence="2">
    <location>
        <position position="1"/>
    </location>
</feature>
<dbReference type="InterPro" id="IPR027417">
    <property type="entry name" value="P-loop_NTPase"/>
</dbReference>
<dbReference type="Pfam" id="PF12696">
    <property type="entry name" value="TraG-D_C"/>
    <property type="match status" value="1"/>
</dbReference>
<gene>
    <name evidence="2" type="ORF">H6A60_11830</name>
</gene>
<dbReference type="RefSeq" id="WP_205104900.1">
    <property type="nucleotide sequence ID" value="NZ_JACJJC010000157.1"/>
</dbReference>
<name>A0ABS2DV43_9BURK</name>
<protein>
    <submittedName>
        <fullName evidence="2">TraM recognition domain-containing protein</fullName>
    </submittedName>
</protein>
<dbReference type="SUPFAM" id="SSF52540">
    <property type="entry name" value="P-loop containing nucleoside triphosphate hydrolases"/>
    <property type="match status" value="1"/>
</dbReference>
<dbReference type="EMBL" id="JACJJC010000157">
    <property type="protein sequence ID" value="MBM6705154.1"/>
    <property type="molecule type" value="Genomic_DNA"/>
</dbReference>
<evidence type="ECO:0000313" key="2">
    <source>
        <dbReference type="EMBL" id="MBM6705154.1"/>
    </source>
</evidence>
<keyword evidence="3" id="KW-1185">Reference proteome</keyword>
<dbReference type="Gene3D" id="3.40.50.300">
    <property type="entry name" value="P-loop containing nucleotide triphosphate hydrolases"/>
    <property type="match status" value="1"/>
</dbReference>
<reference evidence="2 3" key="1">
    <citation type="journal article" date="2021" name="Sci. Rep.">
        <title>The distribution of antibiotic resistance genes in chicken gut microbiota commensals.</title>
        <authorList>
            <person name="Juricova H."/>
            <person name="Matiasovicova J."/>
            <person name="Kubasova T."/>
            <person name="Cejkova D."/>
            <person name="Rychlik I."/>
        </authorList>
    </citation>
    <scope>NUCLEOTIDE SEQUENCE [LARGE SCALE GENOMIC DNA]</scope>
    <source>
        <strain evidence="2 3">An829</strain>
    </source>
</reference>
<feature type="domain" description="TraD/TraG TraM recognition site" evidence="1">
    <location>
        <begin position="104"/>
        <end position="188"/>
    </location>
</feature>
<accession>A0ABS2DV43</accession>
<comment type="caution">
    <text evidence="2">The sequence shown here is derived from an EMBL/GenBank/DDBJ whole genome shotgun (WGS) entry which is preliminary data.</text>
</comment>
<proteinExistence type="predicted"/>
<organism evidence="2 3">
    <name type="scientific">Sutterella massiliensis</name>
    <dbReference type="NCBI Taxonomy" id="1816689"/>
    <lineage>
        <taxon>Bacteria</taxon>
        <taxon>Pseudomonadati</taxon>
        <taxon>Pseudomonadota</taxon>
        <taxon>Betaproteobacteria</taxon>
        <taxon>Burkholderiales</taxon>
        <taxon>Sutterellaceae</taxon>
        <taxon>Sutterella</taxon>
    </lineage>
</organism>